<reference evidence="2 3" key="1">
    <citation type="submission" date="2019-02" db="EMBL/GenBank/DDBJ databases">
        <title>Deep-cultivation of Planctomycetes and their phenomic and genomic characterization uncovers novel biology.</title>
        <authorList>
            <person name="Wiegand S."/>
            <person name="Jogler M."/>
            <person name="Boedeker C."/>
            <person name="Pinto D."/>
            <person name="Vollmers J."/>
            <person name="Rivas-Marin E."/>
            <person name="Kohn T."/>
            <person name="Peeters S.H."/>
            <person name="Heuer A."/>
            <person name="Rast P."/>
            <person name="Oberbeckmann S."/>
            <person name="Bunk B."/>
            <person name="Jeske O."/>
            <person name="Meyerdierks A."/>
            <person name="Storesund J.E."/>
            <person name="Kallscheuer N."/>
            <person name="Luecker S."/>
            <person name="Lage O.M."/>
            <person name="Pohl T."/>
            <person name="Merkel B.J."/>
            <person name="Hornburger P."/>
            <person name="Mueller R.-W."/>
            <person name="Bruemmer F."/>
            <person name="Labrenz M."/>
            <person name="Spormann A.M."/>
            <person name="Op den Camp H."/>
            <person name="Overmann J."/>
            <person name="Amann R."/>
            <person name="Jetten M.S.M."/>
            <person name="Mascher T."/>
            <person name="Medema M.H."/>
            <person name="Devos D.P."/>
            <person name="Kaster A.-K."/>
            <person name="Ovreas L."/>
            <person name="Rohde M."/>
            <person name="Galperin M.Y."/>
            <person name="Jogler C."/>
        </authorList>
    </citation>
    <scope>NUCLEOTIDE SEQUENCE [LARGE SCALE GENOMIC DNA]</scope>
    <source>
        <strain evidence="2 3">Q31a</strain>
    </source>
</reference>
<keyword evidence="3" id="KW-1185">Reference proteome</keyword>
<dbReference type="PANTHER" id="PTHR43679">
    <property type="entry name" value="OCTANOYLTRANSFERASE LIPM-RELATED"/>
    <property type="match status" value="1"/>
</dbReference>
<dbReference type="CDD" id="cd16443">
    <property type="entry name" value="LplA"/>
    <property type="match status" value="1"/>
</dbReference>
<keyword evidence="2" id="KW-0436">Ligase</keyword>
<dbReference type="KEGG" id="ahel:Q31a_21170"/>
<dbReference type="OrthoDB" id="9788148at2"/>
<dbReference type="InterPro" id="IPR045864">
    <property type="entry name" value="aa-tRNA-synth_II/BPL/LPL"/>
</dbReference>
<dbReference type="Proteomes" id="UP000318017">
    <property type="component" value="Chromosome"/>
</dbReference>
<sequence length="239" mass="26888">MQLLRLTMPTPQHDLALDEALLETAERGAGTSEMLRFWQAQTTFIVLGRSGKIDSEIDRSAAERDAVPILRRSSGGGTVVAAPGCLFYSLLLSLNARPHLRMIDHAHQFVMEQLVAALQPIEPQLTFRGTCDLVLGDRKLSGNSLRVRRNYLLYHGTLLLGMDLSLISKYLKHPPREPDYRGGREHHAFVANLNATAEDVQRNLQTQWQATDERSEIPVALVEQLAADKYACDQWTFQR</sequence>
<dbReference type="PANTHER" id="PTHR43679:SF2">
    <property type="entry name" value="OCTANOYL-[GCVH]:PROTEIN N-OCTANOYLTRANSFERASE"/>
    <property type="match status" value="1"/>
</dbReference>
<name>A0A518G5F6_9BACT</name>
<dbReference type="GO" id="GO:0016979">
    <property type="term" value="F:lipoate-protein ligase activity"/>
    <property type="evidence" value="ECO:0007669"/>
    <property type="project" value="UniProtKB-EC"/>
</dbReference>
<dbReference type="SUPFAM" id="SSF55681">
    <property type="entry name" value="Class II aaRS and biotin synthetases"/>
    <property type="match status" value="1"/>
</dbReference>
<evidence type="ECO:0000313" key="2">
    <source>
        <dbReference type="EMBL" id="QDV23812.1"/>
    </source>
</evidence>
<dbReference type="EC" id="6.3.1.20" evidence="2"/>
<protein>
    <submittedName>
        <fullName evidence="2">Putative lipoate-protein ligase A</fullName>
        <ecNumber evidence="2">6.3.1.20</ecNumber>
    </submittedName>
</protein>
<feature type="domain" description="BPL/LPL catalytic" evidence="1">
    <location>
        <begin position="29"/>
        <end position="216"/>
    </location>
</feature>
<dbReference type="RefSeq" id="WP_145077009.1">
    <property type="nucleotide sequence ID" value="NZ_CP036298.1"/>
</dbReference>
<gene>
    <name evidence="2" type="primary">lplA</name>
    <name evidence="2" type="ORF">Q31a_21170</name>
</gene>
<dbReference type="Gene3D" id="3.30.930.10">
    <property type="entry name" value="Bira Bifunctional Protein, Domain 2"/>
    <property type="match status" value="1"/>
</dbReference>
<accession>A0A518G5F6</accession>
<dbReference type="InterPro" id="IPR004143">
    <property type="entry name" value="BPL_LPL_catalytic"/>
</dbReference>
<evidence type="ECO:0000313" key="3">
    <source>
        <dbReference type="Proteomes" id="UP000318017"/>
    </source>
</evidence>
<dbReference type="PROSITE" id="PS51733">
    <property type="entry name" value="BPL_LPL_CATALYTIC"/>
    <property type="match status" value="1"/>
</dbReference>
<proteinExistence type="predicted"/>
<organism evidence="2 3">
    <name type="scientific">Aureliella helgolandensis</name>
    <dbReference type="NCBI Taxonomy" id="2527968"/>
    <lineage>
        <taxon>Bacteria</taxon>
        <taxon>Pseudomonadati</taxon>
        <taxon>Planctomycetota</taxon>
        <taxon>Planctomycetia</taxon>
        <taxon>Pirellulales</taxon>
        <taxon>Pirellulaceae</taxon>
        <taxon>Aureliella</taxon>
    </lineage>
</organism>
<dbReference type="Pfam" id="PF21948">
    <property type="entry name" value="LplA-B_cat"/>
    <property type="match status" value="1"/>
</dbReference>
<dbReference type="EMBL" id="CP036298">
    <property type="protein sequence ID" value="QDV23812.1"/>
    <property type="molecule type" value="Genomic_DNA"/>
</dbReference>
<dbReference type="InterPro" id="IPR050664">
    <property type="entry name" value="Octanoyltrans_LipM/LipL"/>
</dbReference>
<dbReference type="UniPathway" id="UPA00537">
    <property type="reaction ID" value="UER00595"/>
</dbReference>
<dbReference type="AlphaFoldDB" id="A0A518G5F6"/>
<evidence type="ECO:0000259" key="1">
    <source>
        <dbReference type="PROSITE" id="PS51733"/>
    </source>
</evidence>